<dbReference type="AlphaFoldDB" id="A0A158EP54"/>
<dbReference type="STRING" id="326474.AWB65_00014"/>
<proteinExistence type="predicted"/>
<dbReference type="InterPro" id="IPR035093">
    <property type="entry name" value="RelE/ParE_toxin_dom_sf"/>
</dbReference>
<organism evidence="1 2">
    <name type="scientific">Caballeronia humi</name>
    <dbReference type="NCBI Taxonomy" id="326474"/>
    <lineage>
        <taxon>Bacteria</taxon>
        <taxon>Pseudomonadati</taxon>
        <taxon>Pseudomonadota</taxon>
        <taxon>Betaproteobacteria</taxon>
        <taxon>Burkholderiales</taxon>
        <taxon>Burkholderiaceae</taxon>
        <taxon>Caballeronia</taxon>
    </lineage>
</organism>
<protein>
    <recommendedName>
        <fullName evidence="3">Plasmid stabilization system protein</fullName>
    </recommendedName>
</protein>
<gene>
    <name evidence="1" type="ORF">AWB65_00014</name>
</gene>
<accession>A0A158EP54</accession>
<dbReference type="RefSeq" id="WP_087665222.1">
    <property type="nucleotide sequence ID" value="NZ_FCNW02000001.1"/>
</dbReference>
<comment type="caution">
    <text evidence="1">The sequence shown here is derived from an EMBL/GenBank/DDBJ whole genome shotgun (WGS) entry which is preliminary data.</text>
</comment>
<evidence type="ECO:0008006" key="3">
    <source>
        <dbReference type="Google" id="ProtNLM"/>
    </source>
</evidence>
<keyword evidence="2" id="KW-1185">Reference proteome</keyword>
<reference evidence="1" key="1">
    <citation type="submission" date="2016-01" db="EMBL/GenBank/DDBJ databases">
        <authorList>
            <person name="Peeters C."/>
        </authorList>
    </citation>
    <scope>NUCLEOTIDE SEQUENCE [LARGE SCALE GENOMIC DNA]</scope>
    <source>
        <strain evidence="1">LMG 22934</strain>
    </source>
</reference>
<dbReference type="EMBL" id="FCNW02000001">
    <property type="protein sequence ID" value="SAL09317.1"/>
    <property type="molecule type" value="Genomic_DNA"/>
</dbReference>
<name>A0A158EP54_9BURK</name>
<evidence type="ECO:0000313" key="2">
    <source>
        <dbReference type="Proteomes" id="UP000054977"/>
    </source>
</evidence>
<dbReference type="Gene3D" id="3.30.2310.20">
    <property type="entry name" value="RelE-like"/>
    <property type="match status" value="1"/>
</dbReference>
<evidence type="ECO:0000313" key="1">
    <source>
        <dbReference type="EMBL" id="SAL09317.1"/>
    </source>
</evidence>
<dbReference type="OrthoDB" id="5405593at2"/>
<dbReference type="Proteomes" id="UP000054977">
    <property type="component" value="Unassembled WGS sequence"/>
</dbReference>
<sequence length="123" mass="14222">MSVHLTATFRARLSAIEAYWDEVQFPAGYDRLHEEIETVAIARLERFPSMGRPFLDAKPDTFDALVRCELLAGRALEDGVVREYMLKDYVILYVQTADVVSLLSIRHFKQTSEDFEHLWLSGR</sequence>